<keyword evidence="2" id="KW-1185">Reference proteome</keyword>
<organism evidence="1 2">
    <name type="scientific">Campylobacter mucosalis CCUG 21559</name>
    <dbReference type="NCBI Taxonomy" id="1032067"/>
    <lineage>
        <taxon>Bacteria</taxon>
        <taxon>Pseudomonadati</taxon>
        <taxon>Campylobacterota</taxon>
        <taxon>Epsilonproteobacteria</taxon>
        <taxon>Campylobacterales</taxon>
        <taxon>Campylobacteraceae</taxon>
        <taxon>Campylobacter</taxon>
    </lineage>
</organism>
<dbReference type="Proteomes" id="UP000503264">
    <property type="component" value="Chromosome"/>
</dbReference>
<protein>
    <submittedName>
        <fullName evidence="1">Uncharacterized protein</fullName>
    </submittedName>
</protein>
<sequence length="86" mass="9867">MEKQVTSISIQTQADEATIEALKALLFKIDPTAVFQRDDECDISKADALKLKDIVRKLDSNELKLYEFDEMRERSKNHLKKLGANI</sequence>
<name>A0A6G5QGL1_9BACT</name>
<evidence type="ECO:0000313" key="2">
    <source>
        <dbReference type="Proteomes" id="UP000503264"/>
    </source>
</evidence>
<dbReference type="RefSeq" id="WP_171993744.1">
    <property type="nucleotide sequence ID" value="NZ_CP012542.1"/>
</dbReference>
<dbReference type="EMBL" id="CP012542">
    <property type="protein sequence ID" value="QCD44772.1"/>
    <property type="molecule type" value="Genomic_DNA"/>
</dbReference>
<accession>A0A6G5QGL1</accession>
<dbReference type="AlphaFoldDB" id="A0A6G5QGL1"/>
<evidence type="ECO:0000313" key="1">
    <source>
        <dbReference type="EMBL" id="QCD44772.1"/>
    </source>
</evidence>
<reference evidence="1 2" key="1">
    <citation type="submission" date="2016-07" db="EMBL/GenBank/DDBJ databases">
        <title>Comparative genomics of the Campylobacter concisus group.</title>
        <authorList>
            <person name="Miller W.G."/>
            <person name="Yee E."/>
            <person name="Chapman M.H."/>
            <person name="Huynh S."/>
            <person name="Bono J.L."/>
            <person name="On S.L.W."/>
            <person name="StLeger J."/>
            <person name="Foster G."/>
            <person name="Parker C.T."/>
        </authorList>
    </citation>
    <scope>NUCLEOTIDE SEQUENCE [LARGE SCALE GENOMIC DNA]</scope>
    <source>
        <strain evidence="1 2">CCUG 21559</strain>
    </source>
</reference>
<proteinExistence type="predicted"/>
<gene>
    <name evidence="1" type="ORF">CMUC_0983</name>
</gene>